<dbReference type="Proteomes" id="UP001418222">
    <property type="component" value="Unassembled WGS sequence"/>
</dbReference>
<dbReference type="InterPro" id="IPR015797">
    <property type="entry name" value="NUDIX_hydrolase-like_dom_sf"/>
</dbReference>
<evidence type="ECO:0000256" key="5">
    <source>
        <dbReference type="ARBA" id="ARBA00022485"/>
    </source>
</evidence>
<dbReference type="EMBL" id="JBBWWQ010000018">
    <property type="protein sequence ID" value="KAK8921960.1"/>
    <property type="molecule type" value="Genomic_DNA"/>
</dbReference>
<comment type="similarity">
    <text evidence="2 13">Belongs to the Nth/MutY family.</text>
</comment>
<dbReference type="GO" id="GO:0006298">
    <property type="term" value="P:mismatch repair"/>
    <property type="evidence" value="ECO:0007669"/>
    <property type="project" value="TreeGrafter"/>
</dbReference>
<dbReference type="FunFam" id="1.10.340.30:FF:000011">
    <property type="entry name" value="Adenine DNA glycosylase"/>
    <property type="match status" value="1"/>
</dbReference>
<keyword evidence="16" id="KW-1185">Reference proteome</keyword>
<proteinExistence type="inferred from homology"/>
<keyword evidence="8" id="KW-0378">Hydrolase</keyword>
<dbReference type="GO" id="GO:0005634">
    <property type="term" value="C:nucleus"/>
    <property type="evidence" value="ECO:0007669"/>
    <property type="project" value="TreeGrafter"/>
</dbReference>
<dbReference type="GO" id="GO:0034039">
    <property type="term" value="F:8-oxo-7,8-dihydroguanine DNA N-glycosylase activity"/>
    <property type="evidence" value="ECO:0007669"/>
    <property type="project" value="TreeGrafter"/>
</dbReference>
<evidence type="ECO:0000256" key="10">
    <source>
        <dbReference type="ARBA" id="ARBA00023014"/>
    </source>
</evidence>
<dbReference type="FunFam" id="3.90.79.10:FF:000026">
    <property type="entry name" value="Adenine DNA glycosylase"/>
    <property type="match status" value="1"/>
</dbReference>
<evidence type="ECO:0000256" key="2">
    <source>
        <dbReference type="ARBA" id="ARBA00008343"/>
    </source>
</evidence>
<organism evidence="15 16">
    <name type="scientific">Platanthera zijinensis</name>
    <dbReference type="NCBI Taxonomy" id="2320716"/>
    <lineage>
        <taxon>Eukaryota</taxon>
        <taxon>Viridiplantae</taxon>
        <taxon>Streptophyta</taxon>
        <taxon>Embryophyta</taxon>
        <taxon>Tracheophyta</taxon>
        <taxon>Spermatophyta</taxon>
        <taxon>Magnoliopsida</taxon>
        <taxon>Liliopsida</taxon>
        <taxon>Asparagales</taxon>
        <taxon>Orchidaceae</taxon>
        <taxon>Orchidoideae</taxon>
        <taxon>Orchideae</taxon>
        <taxon>Orchidinae</taxon>
        <taxon>Platanthera</taxon>
    </lineage>
</organism>
<keyword evidence="12 13" id="KW-0326">Glycosidase</keyword>
<dbReference type="InterPro" id="IPR029119">
    <property type="entry name" value="MutY_C"/>
</dbReference>
<comment type="caution">
    <text evidence="15">The sequence shown here is derived from an EMBL/GenBank/DDBJ whole genome shotgun (WGS) entry which is preliminary data.</text>
</comment>
<dbReference type="GO" id="GO:0035485">
    <property type="term" value="F:adenine/guanine mispair binding"/>
    <property type="evidence" value="ECO:0007669"/>
    <property type="project" value="TreeGrafter"/>
</dbReference>
<evidence type="ECO:0000256" key="6">
    <source>
        <dbReference type="ARBA" id="ARBA00022723"/>
    </source>
</evidence>
<keyword evidence="11" id="KW-0234">DNA repair</keyword>
<feature type="domain" description="HhH-GPD" evidence="14">
    <location>
        <begin position="78"/>
        <end position="227"/>
    </location>
</feature>
<evidence type="ECO:0000256" key="1">
    <source>
        <dbReference type="ARBA" id="ARBA00000843"/>
    </source>
</evidence>
<evidence type="ECO:0000256" key="11">
    <source>
        <dbReference type="ARBA" id="ARBA00023204"/>
    </source>
</evidence>
<dbReference type="Pfam" id="PF00730">
    <property type="entry name" value="HhH-GPD"/>
    <property type="match status" value="1"/>
</dbReference>
<evidence type="ECO:0000256" key="7">
    <source>
        <dbReference type="ARBA" id="ARBA00022763"/>
    </source>
</evidence>
<name>A0AAP0B0R4_9ASPA</name>
<evidence type="ECO:0000259" key="14">
    <source>
        <dbReference type="SMART" id="SM00478"/>
    </source>
</evidence>
<dbReference type="AlphaFoldDB" id="A0AAP0B0R4"/>
<comment type="function">
    <text evidence="13">Adenine glycosylase active on G-A mispairs.</text>
</comment>
<evidence type="ECO:0000313" key="16">
    <source>
        <dbReference type="Proteomes" id="UP001418222"/>
    </source>
</evidence>
<reference evidence="15 16" key="1">
    <citation type="journal article" date="2022" name="Nat. Plants">
        <title>Genomes of leafy and leafless Platanthera orchids illuminate the evolution of mycoheterotrophy.</title>
        <authorList>
            <person name="Li M.H."/>
            <person name="Liu K.W."/>
            <person name="Li Z."/>
            <person name="Lu H.C."/>
            <person name="Ye Q.L."/>
            <person name="Zhang D."/>
            <person name="Wang J.Y."/>
            <person name="Li Y.F."/>
            <person name="Zhong Z.M."/>
            <person name="Liu X."/>
            <person name="Yu X."/>
            <person name="Liu D.K."/>
            <person name="Tu X.D."/>
            <person name="Liu B."/>
            <person name="Hao Y."/>
            <person name="Liao X.Y."/>
            <person name="Jiang Y.T."/>
            <person name="Sun W.H."/>
            <person name="Chen J."/>
            <person name="Chen Y.Q."/>
            <person name="Ai Y."/>
            <person name="Zhai J.W."/>
            <person name="Wu S.S."/>
            <person name="Zhou Z."/>
            <person name="Hsiao Y.Y."/>
            <person name="Wu W.L."/>
            <person name="Chen Y.Y."/>
            <person name="Lin Y.F."/>
            <person name="Hsu J.L."/>
            <person name="Li C.Y."/>
            <person name="Wang Z.W."/>
            <person name="Zhao X."/>
            <person name="Zhong W.Y."/>
            <person name="Ma X.K."/>
            <person name="Ma L."/>
            <person name="Huang J."/>
            <person name="Chen G.Z."/>
            <person name="Huang M.Z."/>
            <person name="Huang L."/>
            <person name="Peng D.H."/>
            <person name="Luo Y.B."/>
            <person name="Zou S.Q."/>
            <person name="Chen S.P."/>
            <person name="Lan S."/>
            <person name="Tsai W.C."/>
            <person name="Van de Peer Y."/>
            <person name="Liu Z.J."/>
        </authorList>
    </citation>
    <scope>NUCLEOTIDE SEQUENCE [LARGE SCALE GENOMIC DNA]</scope>
    <source>
        <strain evidence="15">Lor287</strain>
    </source>
</reference>
<keyword evidence="9 13" id="KW-0408">Iron</keyword>
<keyword evidence="6" id="KW-0479">Metal-binding</keyword>
<dbReference type="InterPro" id="IPR044298">
    <property type="entry name" value="MIG/MutY"/>
</dbReference>
<dbReference type="Pfam" id="PF14815">
    <property type="entry name" value="NUDIX_4"/>
    <property type="match status" value="1"/>
</dbReference>
<dbReference type="SMART" id="SM00478">
    <property type="entry name" value="ENDO3c"/>
    <property type="match status" value="1"/>
</dbReference>
<comment type="cofactor">
    <cofactor evidence="13">
        <name>[4Fe-4S] cluster</name>
        <dbReference type="ChEBI" id="CHEBI:49883"/>
    </cofactor>
    <text evidence="13">Binds 1 [4Fe-4S] cluster.</text>
</comment>
<keyword evidence="10" id="KW-0411">Iron-sulfur</keyword>
<dbReference type="GO" id="GO:0051539">
    <property type="term" value="F:4 iron, 4 sulfur cluster binding"/>
    <property type="evidence" value="ECO:0007669"/>
    <property type="project" value="UniProtKB-UniRule"/>
</dbReference>
<evidence type="ECO:0000256" key="8">
    <source>
        <dbReference type="ARBA" id="ARBA00022801"/>
    </source>
</evidence>
<protein>
    <recommendedName>
        <fullName evidence="4 13">Adenine DNA glycosylase</fullName>
        <ecNumber evidence="3 13">3.2.2.31</ecNumber>
    </recommendedName>
</protein>
<dbReference type="Gene3D" id="3.90.79.10">
    <property type="entry name" value="Nucleoside Triphosphate Pyrophosphohydrolase"/>
    <property type="match status" value="1"/>
</dbReference>
<evidence type="ECO:0000256" key="3">
    <source>
        <dbReference type="ARBA" id="ARBA00012045"/>
    </source>
</evidence>
<dbReference type="GO" id="GO:0046872">
    <property type="term" value="F:metal ion binding"/>
    <property type="evidence" value="ECO:0007669"/>
    <property type="project" value="UniProtKB-UniRule"/>
</dbReference>
<dbReference type="EC" id="3.2.2.31" evidence="3 13"/>
<dbReference type="GO" id="GO:0000701">
    <property type="term" value="F:purine-specific mismatch base pair DNA N-glycosylase activity"/>
    <property type="evidence" value="ECO:0007669"/>
    <property type="project" value="UniProtKB-EC"/>
</dbReference>
<dbReference type="InterPro" id="IPR023170">
    <property type="entry name" value="HhH_base_excis_C"/>
</dbReference>
<dbReference type="Gene3D" id="1.10.340.30">
    <property type="entry name" value="Hypothetical protein, domain 2"/>
    <property type="match status" value="1"/>
</dbReference>
<dbReference type="CDD" id="cd03431">
    <property type="entry name" value="NUDIX_DNA_Glycosylase_C-MutY"/>
    <property type="match status" value="1"/>
</dbReference>
<evidence type="ECO:0000256" key="9">
    <source>
        <dbReference type="ARBA" id="ARBA00023004"/>
    </source>
</evidence>
<accession>A0AAP0B0R4</accession>
<evidence type="ECO:0000256" key="13">
    <source>
        <dbReference type="RuleBase" id="RU365096"/>
    </source>
</evidence>
<gene>
    <name evidence="15" type="primary">MYH</name>
    <name evidence="15" type="ORF">KSP39_PZI020081</name>
</gene>
<dbReference type="PANTHER" id="PTHR42944">
    <property type="entry name" value="ADENINE DNA GLYCOSYLASE"/>
    <property type="match status" value="1"/>
</dbReference>
<dbReference type="SUPFAM" id="SSF55811">
    <property type="entry name" value="Nudix"/>
    <property type="match status" value="1"/>
</dbReference>
<dbReference type="GO" id="GO:0006284">
    <property type="term" value="P:base-excision repair"/>
    <property type="evidence" value="ECO:0007669"/>
    <property type="project" value="UniProtKB-UniRule"/>
</dbReference>
<evidence type="ECO:0000313" key="15">
    <source>
        <dbReference type="EMBL" id="KAK8921960.1"/>
    </source>
</evidence>
<evidence type="ECO:0000256" key="4">
    <source>
        <dbReference type="ARBA" id="ARBA00022023"/>
    </source>
</evidence>
<dbReference type="Gene3D" id="1.10.1670.10">
    <property type="entry name" value="Helix-hairpin-Helix base-excision DNA repair enzymes (C-terminal)"/>
    <property type="match status" value="1"/>
</dbReference>
<keyword evidence="5" id="KW-0004">4Fe-4S</keyword>
<evidence type="ECO:0000256" key="12">
    <source>
        <dbReference type="ARBA" id="ARBA00023295"/>
    </source>
</evidence>
<sequence>MATKEKRIPNAVRIPTAIDDIEDFPPSEILAIRSSLLRWYDKNSRDLPWRTPPAAFRPPLLDVEYEQRAYAVWVSEVMLQQTRVPTVIGYFNRWMEKWPTIHDLSSASLEEVNEMWAGLGYYRRARFLLEGAKSIVNQRNFPRTASALRDVRGIGNYTAGAIASIAFNEIVPVVDGNVVRVITRLKAISANPKEARTVKLIWKLAGQLIDPSRPGDFNQSVMELGATLCSSAKPSCSNCPVSLQCLAFSLSKKSETSKVTDYPTKAVKTKQRRDFAAVSVVEISEELDEQILNDNCRENVFLLVKRADSGLLAGLWEFPSVLLDEEKMNQEMRRGEMNEYLKRFLNLDVEENCKVVLRQDVGEHIHVFSHIRLHMHVELLILTLKDGFTRLNNDEDRDKVIWKWVDESSISKMGLTSGVRKVYRMAQDFKQTKQPLRLPKKRAK</sequence>
<dbReference type="GO" id="GO:0032357">
    <property type="term" value="F:oxidized purine DNA binding"/>
    <property type="evidence" value="ECO:0007669"/>
    <property type="project" value="TreeGrafter"/>
</dbReference>
<dbReference type="InterPro" id="IPR011257">
    <property type="entry name" value="DNA_glycosylase"/>
</dbReference>
<dbReference type="InterPro" id="IPR003265">
    <property type="entry name" value="HhH-GPD_domain"/>
</dbReference>
<comment type="catalytic activity">
    <reaction evidence="1 13">
        <text>Hydrolyzes free adenine bases from 7,8-dihydro-8-oxoguanine:adenine mismatched double-stranded DNA, leaving an apurinic site.</text>
        <dbReference type="EC" id="3.2.2.31"/>
    </reaction>
</comment>
<dbReference type="CDD" id="cd00056">
    <property type="entry name" value="ENDO3c"/>
    <property type="match status" value="1"/>
</dbReference>
<keyword evidence="7 13" id="KW-0227">DNA damage</keyword>
<dbReference type="PANTHER" id="PTHR42944:SF1">
    <property type="entry name" value="ADENINE DNA GLYCOSYLASE"/>
    <property type="match status" value="1"/>
</dbReference>
<dbReference type="SUPFAM" id="SSF48150">
    <property type="entry name" value="DNA-glycosylase"/>
    <property type="match status" value="1"/>
</dbReference>